<dbReference type="STRING" id="283737.SAMN05660453_0041"/>
<organism evidence="1 2">
    <name type="scientific">Fructobacillus durionis</name>
    <dbReference type="NCBI Taxonomy" id="283737"/>
    <lineage>
        <taxon>Bacteria</taxon>
        <taxon>Bacillati</taxon>
        <taxon>Bacillota</taxon>
        <taxon>Bacilli</taxon>
        <taxon>Lactobacillales</taxon>
        <taxon>Lactobacillaceae</taxon>
        <taxon>Fructobacillus</taxon>
    </lineage>
</organism>
<dbReference type="AlphaFoldDB" id="A0A1I1HKH8"/>
<dbReference type="RefSeq" id="WP_091503305.1">
    <property type="nucleotide sequence ID" value="NZ_FOLI01000012.1"/>
</dbReference>
<name>A0A1I1HKH8_9LACO</name>
<evidence type="ECO:0000313" key="2">
    <source>
        <dbReference type="Proteomes" id="UP000199376"/>
    </source>
</evidence>
<dbReference type="Proteomes" id="UP000199376">
    <property type="component" value="Unassembled WGS sequence"/>
</dbReference>
<evidence type="ECO:0000313" key="1">
    <source>
        <dbReference type="EMBL" id="SFC24474.1"/>
    </source>
</evidence>
<keyword evidence="2" id="KW-1185">Reference proteome</keyword>
<proteinExistence type="predicted"/>
<protein>
    <submittedName>
        <fullName evidence="1">Uncharacterized protein</fullName>
    </submittedName>
</protein>
<dbReference type="EMBL" id="FOLI01000012">
    <property type="protein sequence ID" value="SFC24474.1"/>
    <property type="molecule type" value="Genomic_DNA"/>
</dbReference>
<reference evidence="1 2" key="1">
    <citation type="submission" date="2016-10" db="EMBL/GenBank/DDBJ databases">
        <authorList>
            <person name="de Groot N.N."/>
        </authorList>
    </citation>
    <scope>NUCLEOTIDE SEQUENCE [LARGE SCALE GENOMIC DNA]</scope>
    <source>
        <strain evidence="1 2">DSM 19113</strain>
    </source>
</reference>
<accession>A0A1I1HKH8</accession>
<gene>
    <name evidence="1" type="ORF">SAMN05660453_0041</name>
</gene>
<sequence>MFKRRQKDFYSIEKVIKKSDNEFDVFVTISLGKKKQKKIRKFNKKLSGLTKLLKEIEKL</sequence>